<name>A0ABR6UPJ6_9PSED</name>
<keyword evidence="4" id="KW-1185">Reference proteome</keyword>
<feature type="region of interest" description="Disordered" evidence="1">
    <location>
        <begin position="11"/>
        <end position="30"/>
    </location>
</feature>
<dbReference type="InterPro" id="IPR044925">
    <property type="entry name" value="His-Me_finger_sf"/>
</dbReference>
<dbReference type="Gene3D" id="3.90.75.20">
    <property type="match status" value="1"/>
</dbReference>
<dbReference type="Proteomes" id="UP000617171">
    <property type="component" value="Unassembled WGS sequence"/>
</dbReference>
<organism evidence="3 4">
    <name type="scientific">Pseudomonas tehranensis</name>
    <dbReference type="NCBI Taxonomy" id="2745502"/>
    <lineage>
        <taxon>Bacteria</taxon>
        <taxon>Pseudomonadati</taxon>
        <taxon>Pseudomonadota</taxon>
        <taxon>Gammaproteobacteria</taxon>
        <taxon>Pseudomonadales</taxon>
        <taxon>Pseudomonadaceae</taxon>
        <taxon>Pseudomonas</taxon>
    </lineage>
</organism>
<dbReference type="GO" id="GO:0004519">
    <property type="term" value="F:endonuclease activity"/>
    <property type="evidence" value="ECO:0007669"/>
    <property type="project" value="UniProtKB-KW"/>
</dbReference>
<reference evidence="3 4" key="1">
    <citation type="journal article" date="2020" name="Microorganisms">
        <title>Reliable Identification of Environmental Pseudomonas Isolates Using the rpoD Gene.</title>
        <authorList>
            <consortium name="The Broad Institute Genome Sequencing Platform"/>
            <person name="Girard L."/>
            <person name="Lood C."/>
            <person name="Rokni-Zadeh H."/>
            <person name="van Noort V."/>
            <person name="Lavigne R."/>
            <person name="De Mot R."/>
        </authorList>
    </citation>
    <scope>NUCLEOTIDE SEQUENCE [LARGE SCALE GENOMIC DNA]</scope>
    <source>
        <strain evidence="3 4">SWRI196</strain>
    </source>
</reference>
<protein>
    <submittedName>
        <fullName evidence="3">HNH endonuclease</fullName>
    </submittedName>
</protein>
<keyword evidence="3" id="KW-0378">Hydrolase</keyword>
<accession>A0ABR6UPJ6</accession>
<feature type="domain" description="HNH nuclease" evidence="2">
    <location>
        <begin position="157"/>
        <end position="200"/>
    </location>
</feature>
<keyword evidence="3" id="KW-0540">Nuclease</keyword>
<keyword evidence="3" id="KW-0255">Endonuclease</keyword>
<dbReference type="Pfam" id="PF13392">
    <property type="entry name" value="HNH_3"/>
    <property type="match status" value="1"/>
</dbReference>
<evidence type="ECO:0000313" key="3">
    <source>
        <dbReference type="EMBL" id="MBC3346533.1"/>
    </source>
</evidence>
<dbReference type="EMBL" id="JABWQV010000027">
    <property type="protein sequence ID" value="MBC3346533.1"/>
    <property type="molecule type" value="Genomic_DNA"/>
</dbReference>
<dbReference type="RefSeq" id="WP_186655064.1">
    <property type="nucleotide sequence ID" value="NZ_JABWQV010000027.1"/>
</dbReference>
<sequence length="231" mass="25985">MNTIAQQALERARARSASKTPQTPSNRRRFWTTSEESRLGSLYATTPMSQLVEIFGRPKSAIYGKAKELGLKRSAEFLASEHSGRLRRDGNIGTATRFQKGHGTWNKGKPFAAGGRSTETQFTSGHLPHNHVPIGTEVLASDGYLKIKVAEPNKWEWTHRRNWEAVHGAIPKGMVLVFRTADHTNCSVGNLELITRRELMSRNTIQRFPPELKQTIRLLGKLKRTIEATNE</sequence>
<dbReference type="SUPFAM" id="SSF54060">
    <property type="entry name" value="His-Me finger endonucleases"/>
    <property type="match status" value="1"/>
</dbReference>
<evidence type="ECO:0000256" key="1">
    <source>
        <dbReference type="SAM" id="MobiDB-lite"/>
    </source>
</evidence>
<gene>
    <name evidence="3" type="ORF">HU811_07795</name>
</gene>
<proteinExistence type="predicted"/>
<evidence type="ECO:0000313" key="4">
    <source>
        <dbReference type="Proteomes" id="UP000617171"/>
    </source>
</evidence>
<evidence type="ECO:0000259" key="2">
    <source>
        <dbReference type="Pfam" id="PF13392"/>
    </source>
</evidence>
<dbReference type="InterPro" id="IPR003615">
    <property type="entry name" value="HNH_nuc"/>
</dbReference>
<comment type="caution">
    <text evidence="3">The sequence shown here is derived from an EMBL/GenBank/DDBJ whole genome shotgun (WGS) entry which is preliminary data.</text>
</comment>